<dbReference type="GeneID" id="28814885"/>
<dbReference type="RefSeq" id="XP_018069145.1">
    <property type="nucleotide sequence ID" value="XM_018205159.1"/>
</dbReference>
<dbReference type="InterPro" id="IPR040009">
    <property type="entry name" value="Mtf2/C5D6.12-like"/>
</dbReference>
<dbReference type="KEGG" id="psco:LY89DRAFT_122347"/>
<feature type="compositionally biased region" description="Basic and acidic residues" evidence="1">
    <location>
        <begin position="302"/>
        <end position="316"/>
    </location>
</feature>
<dbReference type="Pfam" id="PF19189">
    <property type="entry name" value="Mtf2"/>
    <property type="match status" value="1"/>
</dbReference>
<organism evidence="3 4">
    <name type="scientific">Mollisia scopiformis</name>
    <name type="common">Conifer needle endophyte fungus</name>
    <name type="synonym">Phialocephala scopiformis</name>
    <dbReference type="NCBI Taxonomy" id="149040"/>
    <lineage>
        <taxon>Eukaryota</taxon>
        <taxon>Fungi</taxon>
        <taxon>Dikarya</taxon>
        <taxon>Ascomycota</taxon>
        <taxon>Pezizomycotina</taxon>
        <taxon>Leotiomycetes</taxon>
        <taxon>Helotiales</taxon>
        <taxon>Mollisiaceae</taxon>
        <taxon>Mollisia</taxon>
    </lineage>
</organism>
<feature type="region of interest" description="Disordered" evidence="1">
    <location>
        <begin position="52"/>
        <end position="109"/>
    </location>
</feature>
<dbReference type="EMBL" id="KQ947419">
    <property type="protein sequence ID" value="KUJ14790.1"/>
    <property type="molecule type" value="Genomic_DNA"/>
</dbReference>
<dbReference type="OrthoDB" id="2444174at2759"/>
<dbReference type="Proteomes" id="UP000070700">
    <property type="component" value="Unassembled WGS sequence"/>
</dbReference>
<gene>
    <name evidence="3" type="ORF">LY89DRAFT_122347</name>
</gene>
<accession>A0A194X3L8</accession>
<evidence type="ECO:0000313" key="4">
    <source>
        <dbReference type="Proteomes" id="UP000070700"/>
    </source>
</evidence>
<feature type="region of interest" description="Disordered" evidence="1">
    <location>
        <begin position="302"/>
        <end position="339"/>
    </location>
</feature>
<reference evidence="3 4" key="1">
    <citation type="submission" date="2015-10" db="EMBL/GenBank/DDBJ databases">
        <title>Full genome of DAOMC 229536 Phialocephala scopiformis, a fungal endophyte of spruce producing the potent anti-insectan compound rugulosin.</title>
        <authorList>
            <consortium name="DOE Joint Genome Institute"/>
            <person name="Walker A.K."/>
            <person name="Frasz S.L."/>
            <person name="Seifert K.A."/>
            <person name="Miller J.D."/>
            <person name="Mondo S.J."/>
            <person name="Labutti K."/>
            <person name="Lipzen A."/>
            <person name="Dockter R."/>
            <person name="Kennedy M."/>
            <person name="Grigoriev I.V."/>
            <person name="Spatafora J.W."/>
        </authorList>
    </citation>
    <scope>NUCLEOTIDE SEQUENCE [LARGE SCALE GENOMIC DNA]</scope>
    <source>
        <strain evidence="3 4">CBS 120377</strain>
    </source>
</reference>
<protein>
    <recommendedName>
        <fullName evidence="2">Mtf2-like C-terminal domain-containing protein</fullName>
    </recommendedName>
</protein>
<dbReference type="GO" id="GO:0005739">
    <property type="term" value="C:mitochondrion"/>
    <property type="evidence" value="ECO:0007669"/>
    <property type="project" value="InterPro"/>
</dbReference>
<proteinExistence type="predicted"/>
<dbReference type="AlphaFoldDB" id="A0A194X3L8"/>
<feature type="compositionally biased region" description="Basic and acidic residues" evidence="1">
    <location>
        <begin position="94"/>
        <end position="109"/>
    </location>
</feature>
<evidence type="ECO:0000259" key="2">
    <source>
        <dbReference type="Pfam" id="PF19189"/>
    </source>
</evidence>
<dbReference type="InParanoid" id="A0A194X3L8"/>
<name>A0A194X3L8_MOLSC</name>
<evidence type="ECO:0000256" key="1">
    <source>
        <dbReference type="SAM" id="MobiDB-lite"/>
    </source>
</evidence>
<dbReference type="PANTHER" id="PTHR39468">
    <property type="entry name" value="CHROMOSOME 7, WHOLE GENOME SHOTGUN SEQUENCE"/>
    <property type="match status" value="1"/>
</dbReference>
<dbReference type="InterPro" id="IPR043837">
    <property type="entry name" value="Mtf2-like_C"/>
</dbReference>
<sequence length="497" mass="56125">MSTTMLPFLYQTRTLSGFLLTPHSFRSISCHRTVSRHLSSSAQRFRGFDFDNIPTTTAANPSDSEDTTSARKAGYSLKSQSAGNRRSIPSNVRDGGRYGENPKSRAARPEIIDDLNEGFSMPEISLEMGANGDAYQPKESTITTREKMAFQKIFSDIFERSQKSNPTTPEKDQKALLNIGKTGDRAKAKNALNNILTTAIRKQSKSRLEIEDAISSYPPTLREGAAKAMLSVPILENDEVGHDEEKANQLSMKIKAAELENMRAPERLRVETLMRNAKTDFELWEVMEKEVFSMISRLGLEENPKLPEGPKTDKKQKGWNKKEKKQSKEQEQVADKKTSKETVDGIPALQLLGPLYPSYLLLGLRLLDRSFTKPSPLALSILPKIKSLGFISHVLGANTQLYNDLLRIYRYRYDDFEGMLDLMREMEQSALDMDEETLTIAQDVMKMQASVTSLERGEAVKALWTMPEFAPRKFGSWREKIASGIEERKQNASTRIY</sequence>
<feature type="compositionally biased region" description="Polar residues" evidence="1">
    <location>
        <begin position="53"/>
        <end position="62"/>
    </location>
</feature>
<dbReference type="STRING" id="149040.A0A194X3L8"/>
<keyword evidence="4" id="KW-1185">Reference proteome</keyword>
<evidence type="ECO:0000313" key="3">
    <source>
        <dbReference type="EMBL" id="KUJ14790.1"/>
    </source>
</evidence>
<feature type="domain" description="Mtf2-like C-terminal" evidence="2">
    <location>
        <begin position="272"/>
        <end position="466"/>
    </location>
</feature>
<dbReference type="PANTHER" id="PTHR39468:SF1">
    <property type="entry name" value="MTF2-LIKE C-TERMINAL DOMAIN-CONTAINING PROTEIN"/>
    <property type="match status" value="1"/>
</dbReference>
<feature type="compositionally biased region" description="Polar residues" evidence="1">
    <location>
        <begin position="77"/>
        <end position="90"/>
    </location>
</feature>
<feature type="compositionally biased region" description="Basic and acidic residues" evidence="1">
    <location>
        <begin position="326"/>
        <end position="339"/>
    </location>
</feature>